<name>A0A2N7ICB7_9VIBR</name>
<reference evidence="3" key="1">
    <citation type="submission" date="2016-07" db="EMBL/GenBank/DDBJ databases">
        <title>Nontailed viruses are major unrecognized killers of bacteria in the ocean.</title>
        <authorList>
            <person name="Kauffman K."/>
            <person name="Hussain F."/>
            <person name="Yang J."/>
            <person name="Arevalo P."/>
            <person name="Brown J."/>
            <person name="Cutler M."/>
            <person name="Kelly L."/>
            <person name="Polz M.F."/>
        </authorList>
    </citation>
    <scope>NUCLEOTIDE SEQUENCE [LARGE SCALE GENOMIC DNA]</scope>
    <source>
        <strain evidence="3">10N.261.51.B8</strain>
    </source>
</reference>
<dbReference type="AlphaFoldDB" id="A0A2N7ICB7"/>
<evidence type="ECO:0000313" key="3">
    <source>
        <dbReference type="Proteomes" id="UP000235746"/>
    </source>
</evidence>
<comment type="caution">
    <text evidence="2">The sequence shown here is derived from an EMBL/GenBank/DDBJ whole genome shotgun (WGS) entry which is preliminary data.</text>
</comment>
<sequence length="167" mass="18841">MTNNKLPLLILAATLFFTVSKVQAYEQNQEETAITFGLSAERGWRDWSASYIKYRGPGSIGYGIEFTRSAYNTENERYEYKQRDNEYQFHAPIGITKKLYITPGYGFKRTHINERTLDNPETSDSSTKQVGGLDATYIMDSGFVLTAGFDKAEGENLEFSIGAGIAW</sequence>
<dbReference type="Proteomes" id="UP000235746">
    <property type="component" value="Unassembled WGS sequence"/>
</dbReference>
<organism evidence="2 3">
    <name type="scientific">Vibrio lentus</name>
    <dbReference type="NCBI Taxonomy" id="136468"/>
    <lineage>
        <taxon>Bacteria</taxon>
        <taxon>Pseudomonadati</taxon>
        <taxon>Pseudomonadota</taxon>
        <taxon>Gammaproteobacteria</taxon>
        <taxon>Vibrionales</taxon>
        <taxon>Vibrionaceae</taxon>
        <taxon>Vibrio</taxon>
    </lineage>
</organism>
<evidence type="ECO:0000256" key="1">
    <source>
        <dbReference type="SAM" id="SignalP"/>
    </source>
</evidence>
<protein>
    <recommendedName>
        <fullName evidence="4">Outer membrane protein beta-barrel domain-containing protein</fullName>
    </recommendedName>
</protein>
<evidence type="ECO:0000313" key="2">
    <source>
        <dbReference type="EMBL" id="PML54413.1"/>
    </source>
</evidence>
<feature type="chain" id="PRO_5014853610" description="Outer membrane protein beta-barrel domain-containing protein" evidence="1">
    <location>
        <begin position="25"/>
        <end position="167"/>
    </location>
</feature>
<evidence type="ECO:0008006" key="4">
    <source>
        <dbReference type="Google" id="ProtNLM"/>
    </source>
</evidence>
<proteinExistence type="predicted"/>
<accession>A0A2N7ICB7</accession>
<dbReference type="RefSeq" id="WP_102561558.1">
    <property type="nucleotide sequence ID" value="NZ_MCYL01000026.1"/>
</dbReference>
<gene>
    <name evidence="2" type="ORF">BCT74_23865</name>
</gene>
<dbReference type="EMBL" id="MCYL01000026">
    <property type="protein sequence ID" value="PML54413.1"/>
    <property type="molecule type" value="Genomic_DNA"/>
</dbReference>
<keyword evidence="1" id="KW-0732">Signal</keyword>
<feature type="signal peptide" evidence="1">
    <location>
        <begin position="1"/>
        <end position="24"/>
    </location>
</feature>